<gene>
    <name evidence="2" type="primary">hicB</name>
    <name evidence="2" type="ORF">NCTC11009_02338</name>
</gene>
<dbReference type="PANTHER" id="PTHR34504:SF4">
    <property type="entry name" value="ANTITOXIN HICB"/>
    <property type="match status" value="1"/>
</dbReference>
<dbReference type="AlphaFoldDB" id="A0A2X1WQN7"/>
<reference evidence="2 3" key="1">
    <citation type="submission" date="2018-06" db="EMBL/GenBank/DDBJ databases">
        <authorList>
            <consortium name="Pathogen Informatics"/>
            <person name="Doyle S."/>
        </authorList>
    </citation>
    <scope>NUCLEOTIDE SEQUENCE [LARGE SCALE GENOMIC DNA]</scope>
    <source>
        <strain evidence="2 3">NCTC11009</strain>
    </source>
</reference>
<dbReference type="Proteomes" id="UP000250242">
    <property type="component" value="Unassembled WGS sequence"/>
</dbReference>
<dbReference type="InterPro" id="IPR010982">
    <property type="entry name" value="Lambda_DNA-bd_dom_sf"/>
</dbReference>
<evidence type="ECO:0000259" key="1">
    <source>
        <dbReference type="PROSITE" id="PS50943"/>
    </source>
</evidence>
<dbReference type="InterPro" id="IPR031807">
    <property type="entry name" value="HicB-like"/>
</dbReference>
<dbReference type="GeneID" id="93428587"/>
<dbReference type="SUPFAM" id="SSF143100">
    <property type="entry name" value="TTHA1013/TTHA0281-like"/>
    <property type="match status" value="1"/>
</dbReference>
<dbReference type="InterPro" id="IPR035069">
    <property type="entry name" value="TTHA1013/TTHA0281-like"/>
</dbReference>
<dbReference type="KEGG" id="our:CEQ07_02390"/>
<evidence type="ECO:0000313" key="3">
    <source>
        <dbReference type="Proteomes" id="UP000250242"/>
    </source>
</evidence>
<sequence>MKYPFVLTPDAPGFTVTFPDLPEAITYGETKEEAIDLAYDCLVTALDFYFDDMRAVPEPSKVKDEQYAVTLPASVTVKVKLLNEMTKQRIKQADLARLMNLSPTQVNRMVNLHRATKVDTLDRAFKALGKTLEFEVI</sequence>
<dbReference type="PANTHER" id="PTHR34504">
    <property type="entry name" value="ANTITOXIN HICB"/>
    <property type="match status" value="1"/>
</dbReference>
<dbReference type="Gene3D" id="3.30.160.250">
    <property type="match status" value="1"/>
</dbReference>
<dbReference type="RefSeq" id="WP_048766959.1">
    <property type="nucleotide sequence ID" value="NZ_CAMQFR010000034.1"/>
</dbReference>
<dbReference type="SUPFAM" id="SSF47413">
    <property type="entry name" value="lambda repressor-like DNA-binding domains"/>
    <property type="match status" value="1"/>
</dbReference>
<dbReference type="EMBL" id="UATH01000001">
    <property type="protein sequence ID" value="SPY09085.1"/>
    <property type="molecule type" value="Genomic_DNA"/>
</dbReference>
<dbReference type="SMART" id="SM00530">
    <property type="entry name" value="HTH_XRE"/>
    <property type="match status" value="1"/>
</dbReference>
<dbReference type="Gene3D" id="1.10.260.40">
    <property type="entry name" value="lambda repressor-like DNA-binding domains"/>
    <property type="match status" value="1"/>
</dbReference>
<proteinExistence type="predicted"/>
<dbReference type="InterPro" id="IPR001387">
    <property type="entry name" value="Cro/C1-type_HTH"/>
</dbReference>
<dbReference type="PROSITE" id="PS50943">
    <property type="entry name" value="HTH_CROC1"/>
    <property type="match status" value="1"/>
</dbReference>
<feature type="domain" description="HTH cro/C1-type" evidence="1">
    <location>
        <begin position="81"/>
        <end position="136"/>
    </location>
</feature>
<dbReference type="GO" id="GO:0003677">
    <property type="term" value="F:DNA binding"/>
    <property type="evidence" value="ECO:0007669"/>
    <property type="project" value="InterPro"/>
</dbReference>
<dbReference type="Pfam" id="PF15919">
    <property type="entry name" value="HicB_lk_antitox"/>
    <property type="match status" value="1"/>
</dbReference>
<name>A0A2X1WQN7_9BURK</name>
<protein>
    <submittedName>
        <fullName evidence="2">Antitoxin HicB</fullName>
    </submittedName>
</protein>
<evidence type="ECO:0000313" key="2">
    <source>
        <dbReference type="EMBL" id="SPY09085.1"/>
    </source>
</evidence>
<organism evidence="2 3">
    <name type="scientific">Oligella urethralis</name>
    <dbReference type="NCBI Taxonomy" id="90245"/>
    <lineage>
        <taxon>Bacteria</taxon>
        <taxon>Pseudomonadati</taxon>
        <taxon>Pseudomonadota</taxon>
        <taxon>Betaproteobacteria</taxon>
        <taxon>Burkholderiales</taxon>
        <taxon>Alcaligenaceae</taxon>
        <taxon>Oligella</taxon>
    </lineage>
</organism>
<dbReference type="Pfam" id="PF01381">
    <property type="entry name" value="HTH_3"/>
    <property type="match status" value="1"/>
</dbReference>
<dbReference type="CDD" id="cd00093">
    <property type="entry name" value="HTH_XRE"/>
    <property type="match status" value="1"/>
</dbReference>
<dbReference type="InterPro" id="IPR051404">
    <property type="entry name" value="TA_system_antitoxin"/>
</dbReference>
<accession>A0A2X1WQN7</accession>